<keyword evidence="8" id="KW-1185">Reference proteome</keyword>
<gene>
    <name evidence="7" type="ordered locus">FsymDg_4262</name>
</gene>
<dbReference type="Pfam" id="PF00755">
    <property type="entry name" value="Carn_acyltransf"/>
    <property type="match status" value="1"/>
</dbReference>
<accession>F8AXV3</accession>
<evidence type="ECO:0000256" key="1">
    <source>
        <dbReference type="ARBA" id="ARBA00005232"/>
    </source>
</evidence>
<dbReference type="KEGG" id="fsy:FsymDg_4262"/>
<evidence type="ECO:0000256" key="4">
    <source>
        <dbReference type="PIRSR" id="PIRSR600542-1"/>
    </source>
</evidence>
<evidence type="ECO:0000313" key="8">
    <source>
        <dbReference type="Proteomes" id="UP000001549"/>
    </source>
</evidence>
<evidence type="ECO:0000256" key="3">
    <source>
        <dbReference type="ARBA" id="ARBA00023315"/>
    </source>
</evidence>
<dbReference type="STRING" id="656024.FsymDg_4262"/>
<evidence type="ECO:0000256" key="5">
    <source>
        <dbReference type="SAM" id="MobiDB-lite"/>
    </source>
</evidence>
<dbReference type="Gene3D" id="3.30.559.70">
    <property type="entry name" value="Choline/Carnitine o-acyltransferase, domain 2"/>
    <property type="match status" value="1"/>
</dbReference>
<name>F8AXV3_9ACTN</name>
<proteinExistence type="inferred from homology"/>
<sequence length="940" mass="103938">MRFDATGKVSLDHIYTQPDPYAYFDTLRKLDYDIPQLAKPYFVKIIEAYREAQGKSGANVLDIGCSYGINAALLKCDASMAELYGRYCDRDVDTPDRDTLLARDQELVRSRADPRRIRFVGLDTSRPALSYALAAGFIDDAVHADLEENDPTQRQRRQLAGTDLVISTGCIGYVTHRTLMRVVHANDERRPWMAHFVLRMFPFEPVEESLDGLGYETAHFEHMFRQRRFASPQEQSLVLDTLYNVGVDPSGLEADGWLYAQLYVSRPRGTKDCVVIDLATSNGSSTGKESSKSPQPPRSRITLTVNQELSVAQRLSAPAPVAVPGNQEPPTPTPAEQELSARTFGNEDQLPRVPLPTLEESSERFLEWAAPLLTADELARTEAAVAAFRRPDGPGQRLHQALVEYDATEGVHSWLDTFWPSRYLGRRDRIALNANFFFLFKKSPLRQIERAAGLVAAAVNYKLQLDDERIPPAVQRGRPLSMEQNKFLFSTTRIPGAVQDTVRVPYSEQWPGPSQARHIAVFFRGNIFRLDVLGPDGRPYTLDDLAAGLEAIRKAGATPAAPDTAVGHLTTKARAEWAASRQTLTAHHPGNAAALDELETALFLLDLEDITPTDTQEACDQLLYGNSGNRWFDKAVSLIVFEDGTAGINIEHCGLDGTTILSFVDTLLGSSPEEHSAQSGAVPQGLPDIRPIEFVLDSDLRANIQAAGEAFAAYGAATATTILSFDDFGGNRAKQLRVSPDAFVQLAYQLAHKRAKGLTGATYESIATRQYRHGRTEAMRVVTPEVLRFVATLDDPTADAATRRAAFRAAAEKHVAQAKQCQSGQAPEQHLWELQLIQKRRGEELGVTEPLDLYDSPGWVKLRDDYLSTSSAPSVNIEYFGFGSTSSQCIGIAYVLLPDRFNLYLSTPRAVADGLYTFVDRLREAVYELQDLLATETPVA</sequence>
<dbReference type="Gene3D" id="3.30.559.10">
    <property type="entry name" value="Chloramphenicol acetyltransferase-like domain"/>
    <property type="match status" value="1"/>
</dbReference>
<organism evidence="7 8">
    <name type="scientific">Candidatus Protofrankia datiscae</name>
    <dbReference type="NCBI Taxonomy" id="2716812"/>
    <lineage>
        <taxon>Bacteria</taxon>
        <taxon>Bacillati</taxon>
        <taxon>Actinomycetota</taxon>
        <taxon>Actinomycetes</taxon>
        <taxon>Frankiales</taxon>
        <taxon>Frankiaceae</taxon>
        <taxon>Protofrankia</taxon>
    </lineage>
</organism>
<reference evidence="7 8" key="1">
    <citation type="submission" date="2011-05" db="EMBL/GenBank/DDBJ databases">
        <title>Complete sequence of chromosome of Frankia symbiont of Datisca glomerata.</title>
        <authorList>
            <consortium name="US DOE Joint Genome Institute"/>
            <person name="Lucas S."/>
            <person name="Han J."/>
            <person name="Lapidus A."/>
            <person name="Cheng J.-F."/>
            <person name="Goodwin L."/>
            <person name="Pitluck S."/>
            <person name="Peters L."/>
            <person name="Mikhailova N."/>
            <person name="Chertkov O."/>
            <person name="Teshima H."/>
            <person name="Han C."/>
            <person name="Tapia R."/>
            <person name="Land M."/>
            <person name="Hauser L."/>
            <person name="Kyrpides N."/>
            <person name="Ivanova N."/>
            <person name="Pagani I."/>
            <person name="Berry A."/>
            <person name="Pawlowski K."/>
            <person name="Persson T."/>
            <person name="Vanden Heuvel B."/>
            <person name="Benson D."/>
            <person name="Woyke T."/>
        </authorList>
    </citation>
    <scope>NUCLEOTIDE SEQUENCE [LARGE SCALE GENOMIC DNA]</scope>
    <source>
        <strain evidence="8">4085684</strain>
    </source>
</reference>
<keyword evidence="2 7" id="KW-0808">Transferase</keyword>
<protein>
    <submittedName>
        <fullName evidence="7">Carnitine O-acetyltransferase</fullName>
        <ecNumber evidence="7">2.3.1.7</ecNumber>
    </submittedName>
</protein>
<dbReference type="InterPro" id="IPR023213">
    <property type="entry name" value="CAT-like_dom_sf"/>
</dbReference>
<feature type="active site" description="Proton acceptor" evidence="4">
    <location>
        <position position="652"/>
    </location>
</feature>
<evidence type="ECO:0000256" key="2">
    <source>
        <dbReference type="ARBA" id="ARBA00022679"/>
    </source>
</evidence>
<dbReference type="AlphaFoldDB" id="F8AXV3"/>
<dbReference type="eggNOG" id="ENOG502Z7P4">
    <property type="taxonomic scope" value="Bacteria"/>
</dbReference>
<dbReference type="InterPro" id="IPR039551">
    <property type="entry name" value="Cho/carn_acyl_trans"/>
</dbReference>
<dbReference type="SUPFAM" id="SSF52777">
    <property type="entry name" value="CoA-dependent acyltransferases"/>
    <property type="match status" value="2"/>
</dbReference>
<dbReference type="EC" id="2.3.1.7" evidence="7"/>
<dbReference type="InterPro" id="IPR029063">
    <property type="entry name" value="SAM-dependent_MTases_sf"/>
</dbReference>
<dbReference type="HOGENOM" id="CLU_312105_0_0_11"/>
<dbReference type="InterPro" id="IPR000542">
    <property type="entry name" value="Carn_acyl_trans"/>
</dbReference>
<evidence type="ECO:0000259" key="6">
    <source>
        <dbReference type="Pfam" id="PF00755"/>
    </source>
</evidence>
<feature type="region of interest" description="Disordered" evidence="5">
    <location>
        <begin position="319"/>
        <end position="338"/>
    </location>
</feature>
<dbReference type="Gene3D" id="3.40.50.150">
    <property type="entry name" value="Vaccinia Virus protein VP39"/>
    <property type="match status" value="1"/>
</dbReference>
<evidence type="ECO:0000313" key="7">
    <source>
        <dbReference type="EMBL" id="AEH11523.1"/>
    </source>
</evidence>
<keyword evidence="3 7" id="KW-0012">Acyltransferase</keyword>
<dbReference type="Proteomes" id="UP000001549">
    <property type="component" value="Chromosome"/>
</dbReference>
<feature type="region of interest" description="Disordered" evidence="5">
    <location>
        <begin position="280"/>
        <end position="300"/>
    </location>
</feature>
<dbReference type="PROSITE" id="PS00440">
    <property type="entry name" value="ACYLTRANSF_C_2"/>
    <property type="match status" value="1"/>
</dbReference>
<dbReference type="InterPro" id="IPR042231">
    <property type="entry name" value="Cho/carn_acyl_trans_2"/>
</dbReference>
<comment type="similarity">
    <text evidence="1">Belongs to the carnitine/choline acetyltransferase family.</text>
</comment>
<dbReference type="EMBL" id="CP002801">
    <property type="protein sequence ID" value="AEH11523.1"/>
    <property type="molecule type" value="Genomic_DNA"/>
</dbReference>
<dbReference type="GO" id="GO:0004092">
    <property type="term" value="F:carnitine O-acetyltransferase activity"/>
    <property type="evidence" value="ECO:0007669"/>
    <property type="project" value="UniProtKB-EC"/>
</dbReference>
<feature type="domain" description="Choline/carnitine acyltransferase" evidence="6">
    <location>
        <begin position="353"/>
        <end position="920"/>
    </location>
</feature>
<dbReference type="SUPFAM" id="SSF53335">
    <property type="entry name" value="S-adenosyl-L-methionine-dependent methyltransferases"/>
    <property type="match status" value="1"/>
</dbReference>
<dbReference type="PANTHER" id="PTHR22589">
    <property type="entry name" value="CARNITINE O-ACYLTRANSFERASE"/>
    <property type="match status" value="1"/>
</dbReference>